<feature type="transmembrane region" description="Helical" evidence="1">
    <location>
        <begin position="217"/>
        <end position="237"/>
    </location>
</feature>
<dbReference type="InterPro" id="IPR050879">
    <property type="entry name" value="Acyltransferase_3"/>
</dbReference>
<gene>
    <name evidence="3" type="ORF">H3Z74_21635</name>
</gene>
<feature type="transmembrane region" description="Helical" evidence="1">
    <location>
        <begin position="314"/>
        <end position="338"/>
    </location>
</feature>
<feature type="transmembrane region" description="Helical" evidence="1">
    <location>
        <begin position="189"/>
        <end position="210"/>
    </location>
</feature>
<dbReference type="RefSeq" id="WP_187761556.1">
    <property type="nucleotide sequence ID" value="NZ_CP061038.1"/>
</dbReference>
<dbReference type="EMBL" id="CP061038">
    <property type="protein sequence ID" value="QNQ09239.1"/>
    <property type="molecule type" value="Genomic_DNA"/>
</dbReference>
<dbReference type="GO" id="GO:0016747">
    <property type="term" value="F:acyltransferase activity, transferring groups other than amino-acyl groups"/>
    <property type="evidence" value="ECO:0007669"/>
    <property type="project" value="InterPro"/>
</dbReference>
<dbReference type="KEGG" id="spap:H3Z74_21635"/>
<dbReference type="Proteomes" id="UP000516148">
    <property type="component" value="Chromosome"/>
</dbReference>
<feature type="transmembrane region" description="Helical" evidence="1">
    <location>
        <begin position="96"/>
        <end position="122"/>
    </location>
</feature>
<dbReference type="AlphaFoldDB" id="A0A7H0LHT6"/>
<dbReference type="GO" id="GO:0016020">
    <property type="term" value="C:membrane"/>
    <property type="evidence" value="ECO:0007669"/>
    <property type="project" value="TreeGrafter"/>
</dbReference>
<feature type="transmembrane region" description="Helical" evidence="1">
    <location>
        <begin position="23"/>
        <end position="42"/>
    </location>
</feature>
<keyword evidence="4" id="KW-1185">Reference proteome</keyword>
<dbReference type="PANTHER" id="PTHR23028">
    <property type="entry name" value="ACETYLTRANSFERASE"/>
    <property type="match status" value="1"/>
</dbReference>
<evidence type="ECO:0000256" key="1">
    <source>
        <dbReference type="SAM" id="Phobius"/>
    </source>
</evidence>
<sequence length="354" mass="38193">MDEPGSTEAATIGPMTGRLYERWSLLAGARFLLASIVLLTHLKLFAATSGVVEFIGGAAFQAIAGFLLISGYSIGSSYKSRRAGFYIRRVERIYPAYIGAIGLAVAAYGWPGASVFAINLLFMNQLLTSQSFLGPAWSLSLEVWLYALTPLLALANGRLIWALALASFGAYIVYLPLITLMHLPSFSGLGYGLNLIMLSHFWLLGFIVATQPKPRRSCAIIAGLLVAGIGLACAIQFGSRFKNDRLSDFFLIDTPSFVWQACVLAFVVALLWLIAADKLPARKSSLLAWMGDISYPLYLVHVPVFVIFSGAGLASAMALTVATYAVAAGVMFVMEYPIRQMRGALRPRAIAGAQ</sequence>
<dbReference type="GO" id="GO:0000271">
    <property type="term" value="P:polysaccharide biosynthetic process"/>
    <property type="evidence" value="ECO:0007669"/>
    <property type="project" value="TreeGrafter"/>
</dbReference>
<keyword evidence="3" id="KW-0808">Transferase</keyword>
<dbReference type="Pfam" id="PF01757">
    <property type="entry name" value="Acyl_transf_3"/>
    <property type="match status" value="1"/>
</dbReference>
<feature type="transmembrane region" description="Helical" evidence="1">
    <location>
        <begin position="134"/>
        <end position="154"/>
    </location>
</feature>
<dbReference type="InterPro" id="IPR002656">
    <property type="entry name" value="Acyl_transf_3_dom"/>
</dbReference>
<proteinExistence type="predicted"/>
<keyword evidence="1" id="KW-1133">Transmembrane helix</keyword>
<protein>
    <submittedName>
        <fullName evidence="3">Acyltransferase</fullName>
    </submittedName>
</protein>
<keyword evidence="1" id="KW-0812">Transmembrane</keyword>
<dbReference type="PANTHER" id="PTHR23028:SF53">
    <property type="entry name" value="ACYL_TRANSF_3 DOMAIN-CONTAINING PROTEIN"/>
    <property type="match status" value="1"/>
</dbReference>
<keyword evidence="1" id="KW-0472">Membrane</keyword>
<feature type="transmembrane region" description="Helical" evidence="1">
    <location>
        <begin position="54"/>
        <end position="75"/>
    </location>
</feature>
<feature type="transmembrane region" description="Helical" evidence="1">
    <location>
        <begin position="257"/>
        <end position="274"/>
    </location>
</feature>
<reference evidence="3 4" key="1">
    <citation type="submission" date="2020-09" db="EMBL/GenBank/DDBJ databases">
        <title>Sphingomonas sp., a new species isolated from pork steak.</title>
        <authorList>
            <person name="Heidler von Heilborn D."/>
        </authorList>
    </citation>
    <scope>NUCLEOTIDE SEQUENCE [LARGE SCALE GENOMIC DNA]</scope>
    <source>
        <strain evidence="4">S8-3T</strain>
    </source>
</reference>
<feature type="transmembrane region" description="Helical" evidence="1">
    <location>
        <begin position="161"/>
        <end position="183"/>
    </location>
</feature>
<evidence type="ECO:0000259" key="2">
    <source>
        <dbReference type="Pfam" id="PF01757"/>
    </source>
</evidence>
<accession>A0A7H0LHT6</accession>
<organism evidence="3 4">
    <name type="scientific">Sphingomonas alpina</name>
    <dbReference type="NCBI Taxonomy" id="653931"/>
    <lineage>
        <taxon>Bacteria</taxon>
        <taxon>Pseudomonadati</taxon>
        <taxon>Pseudomonadota</taxon>
        <taxon>Alphaproteobacteria</taxon>
        <taxon>Sphingomonadales</taxon>
        <taxon>Sphingomonadaceae</taxon>
        <taxon>Sphingomonas</taxon>
    </lineage>
</organism>
<evidence type="ECO:0000313" key="3">
    <source>
        <dbReference type="EMBL" id="QNQ09239.1"/>
    </source>
</evidence>
<name>A0A7H0LHT6_9SPHN</name>
<feature type="transmembrane region" description="Helical" evidence="1">
    <location>
        <begin position="286"/>
        <end position="308"/>
    </location>
</feature>
<keyword evidence="3" id="KW-0012">Acyltransferase</keyword>
<feature type="domain" description="Acyltransferase 3" evidence="2">
    <location>
        <begin position="28"/>
        <end position="331"/>
    </location>
</feature>
<evidence type="ECO:0000313" key="4">
    <source>
        <dbReference type="Proteomes" id="UP000516148"/>
    </source>
</evidence>